<evidence type="ECO:0000256" key="3">
    <source>
        <dbReference type="ARBA" id="ARBA00022729"/>
    </source>
</evidence>
<dbReference type="GO" id="GO:0004252">
    <property type="term" value="F:serine-type endopeptidase activity"/>
    <property type="evidence" value="ECO:0007669"/>
    <property type="project" value="InterPro"/>
</dbReference>
<dbReference type="InterPro" id="IPR036034">
    <property type="entry name" value="PDZ_sf"/>
</dbReference>
<dbReference type="SUPFAM" id="SSF50156">
    <property type="entry name" value="PDZ domain-like"/>
    <property type="match status" value="2"/>
</dbReference>
<evidence type="ECO:0000256" key="2">
    <source>
        <dbReference type="ARBA" id="ARBA00022670"/>
    </source>
</evidence>
<evidence type="ECO:0000256" key="4">
    <source>
        <dbReference type="ARBA" id="ARBA00022737"/>
    </source>
</evidence>
<dbReference type="Proteomes" id="UP001229955">
    <property type="component" value="Chromosome"/>
</dbReference>
<dbReference type="SUPFAM" id="SSF50494">
    <property type="entry name" value="Trypsin-like serine proteases"/>
    <property type="match status" value="1"/>
</dbReference>
<dbReference type="KEGG" id="pspc:Strain318_002085"/>
<dbReference type="InterPro" id="IPR051201">
    <property type="entry name" value="Chloro_Bact_Ser_Proteases"/>
</dbReference>
<accession>A0AA49Q5C7</accession>
<dbReference type="Gene3D" id="2.30.42.10">
    <property type="match status" value="2"/>
</dbReference>
<feature type="region of interest" description="Disordered" evidence="9">
    <location>
        <begin position="78"/>
        <end position="97"/>
    </location>
</feature>
<reference evidence="11" key="1">
    <citation type="submission" date="2023-07" db="EMBL/GenBank/DDBJ databases">
        <authorList>
            <person name="Haufschild T."/>
            <person name="Kallscheuer N."/>
            <person name="Hammer J."/>
            <person name="Kohn T."/>
            <person name="Kabuu M."/>
            <person name="Jogler M."/>
            <person name="Wohfarth N."/>
            <person name="Heuer A."/>
            <person name="Rohde M."/>
            <person name="van Teeseling M.C.F."/>
            <person name="Jogler C."/>
        </authorList>
    </citation>
    <scope>NUCLEOTIDE SEQUENCE</scope>
    <source>
        <strain evidence="11">Strain 138</strain>
        <strain evidence="12">Strain 318</strain>
    </source>
</reference>
<dbReference type="PANTHER" id="PTHR43343:SF3">
    <property type="entry name" value="PROTEASE DO-LIKE 8, CHLOROPLASTIC"/>
    <property type="match status" value="1"/>
</dbReference>
<dbReference type="AlphaFoldDB" id="A0AA49Q5C7"/>
<keyword evidence="6" id="KW-0720">Serine protease</keyword>
<dbReference type="GO" id="GO:0006508">
    <property type="term" value="P:proteolysis"/>
    <property type="evidence" value="ECO:0007669"/>
    <property type="project" value="UniProtKB-KW"/>
</dbReference>
<dbReference type="EMBL" id="CP130612">
    <property type="protein sequence ID" value="WKW12777.1"/>
    <property type="molecule type" value="Genomic_DNA"/>
</dbReference>
<feature type="active site" description="Charge relay system" evidence="7">
    <location>
        <position position="162"/>
    </location>
</feature>
<proteinExistence type="inferred from homology"/>
<keyword evidence="3" id="KW-0732">Signal</keyword>
<dbReference type="PROSITE" id="PS50106">
    <property type="entry name" value="PDZ"/>
    <property type="match status" value="1"/>
</dbReference>
<dbReference type="PANTHER" id="PTHR43343">
    <property type="entry name" value="PEPTIDASE S12"/>
    <property type="match status" value="1"/>
</dbReference>
<dbReference type="InterPro" id="IPR009003">
    <property type="entry name" value="Peptidase_S1_PA"/>
</dbReference>
<sequence length="509" mass="54966">MTFRMSRSKLIAAATVAFVGGVFFASSMDWTDRIFAQGGSTPAPRPRTEEVRSIADASNAFVSISEYITPAVVSIQSERMPSANPRRRGGQQQLPPGFEEFFRMDPQQQRPQESSGSGFIVSRDGYILTNNHVVEDADRIRVAMQDRRVYEAKLIGRDPTTDVAVLKIEGRNFTPLTFGDDESLRVGEWVLAIGNPLGLDFTVTAGIVSAKGRGLRGLNQDQYSISDFIQTDAAINPGNSGGPLVNSKGEVIGVNTAIASQTGFYAGYGFAIPITLAKLVMEDLIAHGEVRRGLLGVGIDEVTPEDAQVAGLRQIAGVKVSGYSGEDSPSRRAGLEPGDIITKVDGRNVDRVSALQRAVRAKKPGDTVELEAMRYGTRHTFRVRLAAAPTESRSVARAGNTAPAPTTSRLGISVEAVPAEFVQARRLPEQYRGLRVASSEVGSPSYQRLFPNDVIVEVLFPQPKTKIQNLDDLQRALDRVKPGDILSLLVYRGVEGQGGGTVVVNVRVN</sequence>
<evidence type="ECO:0000256" key="8">
    <source>
        <dbReference type="PIRSR" id="PIRSR611782-2"/>
    </source>
</evidence>
<organism evidence="11">
    <name type="scientific">Pseudogemmatithrix spongiicola</name>
    <dbReference type="NCBI Taxonomy" id="3062599"/>
    <lineage>
        <taxon>Bacteria</taxon>
        <taxon>Pseudomonadati</taxon>
        <taxon>Gemmatimonadota</taxon>
        <taxon>Gemmatimonadia</taxon>
        <taxon>Gemmatimonadales</taxon>
        <taxon>Gemmatimonadaceae</taxon>
        <taxon>Pseudogemmatithrix</taxon>
    </lineage>
</organism>
<dbReference type="InterPro" id="IPR011782">
    <property type="entry name" value="Pept_S1C_Do"/>
</dbReference>
<evidence type="ECO:0000313" key="12">
    <source>
        <dbReference type="EMBL" id="WKW15684.1"/>
    </source>
</evidence>
<keyword evidence="13" id="KW-1185">Reference proteome</keyword>
<feature type="active site" description="Charge relay system" evidence="7">
    <location>
        <position position="240"/>
    </location>
</feature>
<dbReference type="RefSeq" id="WP_367885654.1">
    <property type="nucleotide sequence ID" value="NZ_CP130612.1"/>
</dbReference>
<gene>
    <name evidence="11" type="ORF">Strain138_002086</name>
    <name evidence="12" type="ORF">Strain318_002085</name>
</gene>
<dbReference type="PRINTS" id="PR00834">
    <property type="entry name" value="PROTEASES2C"/>
</dbReference>
<dbReference type="SMART" id="SM00228">
    <property type="entry name" value="PDZ"/>
    <property type="match status" value="2"/>
</dbReference>
<dbReference type="NCBIfam" id="TIGR02037">
    <property type="entry name" value="degP_htrA_DO"/>
    <property type="match status" value="1"/>
</dbReference>
<comment type="similarity">
    <text evidence="1">Belongs to the peptidase S1C family.</text>
</comment>
<protein>
    <submittedName>
        <fullName evidence="11">Do family serine endopeptidase</fullName>
        <ecNumber evidence="11">3.4.21.107</ecNumber>
    </submittedName>
</protein>
<keyword evidence="5 11" id="KW-0378">Hydrolase</keyword>
<dbReference type="FunFam" id="2.40.10.10:FF:000001">
    <property type="entry name" value="Periplasmic serine protease DegS"/>
    <property type="match status" value="1"/>
</dbReference>
<name>A0AA49Q5C7_9BACT</name>
<accession>A0AA49K0Y5</accession>
<feature type="binding site" evidence="8">
    <location>
        <position position="132"/>
    </location>
    <ligand>
        <name>substrate</name>
    </ligand>
</feature>
<dbReference type="Pfam" id="PF13365">
    <property type="entry name" value="Trypsin_2"/>
    <property type="match status" value="1"/>
</dbReference>
<dbReference type="Pfam" id="PF13180">
    <property type="entry name" value="PDZ_2"/>
    <property type="match status" value="1"/>
</dbReference>
<feature type="binding site" evidence="8">
    <location>
        <begin position="238"/>
        <end position="240"/>
    </location>
    <ligand>
        <name>substrate</name>
    </ligand>
</feature>
<keyword evidence="2" id="KW-0645">Protease</keyword>
<feature type="domain" description="PDZ" evidence="10">
    <location>
        <begin position="284"/>
        <end position="376"/>
    </location>
</feature>
<dbReference type="EMBL" id="CP130613">
    <property type="protein sequence ID" value="WKW15684.1"/>
    <property type="molecule type" value="Genomic_DNA"/>
</dbReference>
<evidence type="ECO:0000313" key="13">
    <source>
        <dbReference type="Proteomes" id="UP001229955"/>
    </source>
</evidence>
<evidence type="ECO:0000313" key="11">
    <source>
        <dbReference type="EMBL" id="WKW12777.1"/>
    </source>
</evidence>
<feature type="active site" description="Charge relay system" evidence="7">
    <location>
        <position position="132"/>
    </location>
</feature>
<evidence type="ECO:0000256" key="7">
    <source>
        <dbReference type="PIRSR" id="PIRSR611782-1"/>
    </source>
</evidence>
<dbReference type="EC" id="3.4.21.107" evidence="11"/>
<evidence type="ECO:0000256" key="6">
    <source>
        <dbReference type="ARBA" id="ARBA00022825"/>
    </source>
</evidence>
<dbReference type="InterPro" id="IPR001940">
    <property type="entry name" value="Peptidase_S1C"/>
</dbReference>
<dbReference type="Gene3D" id="2.40.10.120">
    <property type="match status" value="1"/>
</dbReference>
<evidence type="ECO:0000256" key="1">
    <source>
        <dbReference type="ARBA" id="ARBA00010541"/>
    </source>
</evidence>
<evidence type="ECO:0000256" key="9">
    <source>
        <dbReference type="SAM" id="MobiDB-lite"/>
    </source>
</evidence>
<feature type="binding site" evidence="8">
    <location>
        <position position="162"/>
    </location>
    <ligand>
        <name>substrate</name>
    </ligand>
</feature>
<dbReference type="InterPro" id="IPR001478">
    <property type="entry name" value="PDZ"/>
</dbReference>
<evidence type="ECO:0000259" key="10">
    <source>
        <dbReference type="PROSITE" id="PS50106"/>
    </source>
</evidence>
<feature type="binding site" evidence="8">
    <location>
        <position position="78"/>
    </location>
    <ligand>
        <name>substrate</name>
    </ligand>
</feature>
<keyword evidence="4" id="KW-0677">Repeat</keyword>
<evidence type="ECO:0000256" key="5">
    <source>
        <dbReference type="ARBA" id="ARBA00022801"/>
    </source>
</evidence>